<evidence type="ECO:0000313" key="4">
    <source>
        <dbReference type="Proteomes" id="UP000272942"/>
    </source>
</evidence>
<feature type="signal peptide" evidence="2">
    <location>
        <begin position="1"/>
        <end position="22"/>
    </location>
</feature>
<evidence type="ECO:0000313" key="3">
    <source>
        <dbReference type="EMBL" id="VDP72043.1"/>
    </source>
</evidence>
<reference evidence="5" key="1">
    <citation type="submission" date="2016-06" db="UniProtKB">
        <authorList>
            <consortium name="WormBaseParasite"/>
        </authorList>
    </citation>
    <scope>IDENTIFICATION</scope>
</reference>
<feature type="region of interest" description="Disordered" evidence="1">
    <location>
        <begin position="92"/>
        <end position="142"/>
    </location>
</feature>
<dbReference type="EMBL" id="UZAN01041123">
    <property type="protein sequence ID" value="VDP72043.1"/>
    <property type="molecule type" value="Genomic_DNA"/>
</dbReference>
<dbReference type="Proteomes" id="UP000272942">
    <property type="component" value="Unassembled WGS sequence"/>
</dbReference>
<proteinExistence type="predicted"/>
<keyword evidence="4" id="KW-1185">Reference proteome</keyword>
<evidence type="ECO:0000313" key="5">
    <source>
        <dbReference type="WBParaSite" id="ECPE_0000425701-mRNA-1"/>
    </source>
</evidence>
<name>A0A183ABB4_9TREM</name>
<accession>A0A183ABB4</accession>
<keyword evidence="2" id="KW-0732">Signal</keyword>
<gene>
    <name evidence="3" type="ORF">ECPE_LOCUS4249</name>
</gene>
<evidence type="ECO:0000256" key="2">
    <source>
        <dbReference type="SAM" id="SignalP"/>
    </source>
</evidence>
<reference evidence="3 4" key="2">
    <citation type="submission" date="2018-11" db="EMBL/GenBank/DDBJ databases">
        <authorList>
            <consortium name="Pathogen Informatics"/>
        </authorList>
    </citation>
    <scope>NUCLEOTIDE SEQUENCE [LARGE SCALE GENOMIC DNA]</scope>
    <source>
        <strain evidence="3 4">Egypt</strain>
    </source>
</reference>
<dbReference type="WBParaSite" id="ECPE_0000425701-mRNA-1">
    <property type="protein sequence ID" value="ECPE_0000425701-mRNA-1"/>
    <property type="gene ID" value="ECPE_0000425701"/>
</dbReference>
<organism evidence="5">
    <name type="scientific">Echinostoma caproni</name>
    <dbReference type="NCBI Taxonomy" id="27848"/>
    <lineage>
        <taxon>Eukaryota</taxon>
        <taxon>Metazoa</taxon>
        <taxon>Spiralia</taxon>
        <taxon>Lophotrochozoa</taxon>
        <taxon>Platyhelminthes</taxon>
        <taxon>Trematoda</taxon>
        <taxon>Digenea</taxon>
        <taxon>Plagiorchiida</taxon>
        <taxon>Echinostomata</taxon>
        <taxon>Echinostomatoidea</taxon>
        <taxon>Echinostomatidae</taxon>
        <taxon>Echinostoma</taxon>
    </lineage>
</organism>
<sequence length="142" mass="16112">MFHWLCCIHSVLFIYLLQTVHCEILKDAEISQYQNVLKPILHSRFEAIKLVPIDCTFTVDRIYIPVPNQGNKLKHKQNGQIGFVNGHSACANTNEKLDDDDDADDDDDDDDNDDDHIDDDDDGDGESDDDDVDDSDDDDNDV</sequence>
<evidence type="ECO:0000256" key="1">
    <source>
        <dbReference type="SAM" id="MobiDB-lite"/>
    </source>
</evidence>
<dbReference type="AlphaFoldDB" id="A0A183ABB4"/>
<protein>
    <submittedName>
        <fullName evidence="5">Secreted protein</fullName>
    </submittedName>
</protein>
<feature type="compositionally biased region" description="Acidic residues" evidence="1">
    <location>
        <begin position="97"/>
        <end position="142"/>
    </location>
</feature>
<feature type="chain" id="PRO_5043137977" evidence="2">
    <location>
        <begin position="23"/>
        <end position="142"/>
    </location>
</feature>